<dbReference type="InterPro" id="IPR023244">
    <property type="entry name" value="Brefeldin_A-sensitivity_4"/>
</dbReference>
<comment type="subcellular location">
    <subcellularLocation>
        <location evidence="1">Membrane</location>
        <topology evidence="1">Multi-pass membrane protein</topology>
    </subcellularLocation>
</comment>
<feature type="domain" description="Integral membrane bound transporter" evidence="7">
    <location>
        <begin position="460"/>
        <end position="589"/>
    </location>
</feature>
<dbReference type="InParanoid" id="A0A1X2HAG4"/>
<feature type="transmembrane region" description="Helical" evidence="5">
    <location>
        <begin position="436"/>
        <end position="454"/>
    </location>
</feature>
<feature type="transmembrane region" description="Helical" evidence="5">
    <location>
        <begin position="577"/>
        <end position="597"/>
    </location>
</feature>
<dbReference type="InterPro" id="IPR049453">
    <property type="entry name" value="Memb_transporter_dom"/>
</dbReference>
<accession>A0A1X2HAG4</accession>
<feature type="transmembrane region" description="Helical" evidence="5">
    <location>
        <begin position="492"/>
        <end position="508"/>
    </location>
</feature>
<dbReference type="Pfam" id="PF10334">
    <property type="entry name" value="BRE4"/>
    <property type="match status" value="1"/>
</dbReference>
<keyword evidence="2 5" id="KW-0812">Transmembrane</keyword>
<feature type="transmembrane region" description="Helical" evidence="5">
    <location>
        <begin position="539"/>
        <end position="557"/>
    </location>
</feature>
<keyword evidence="3 5" id="KW-1133">Transmembrane helix</keyword>
<keyword evidence="4 5" id="KW-0472">Membrane</keyword>
<evidence type="ECO:0000256" key="5">
    <source>
        <dbReference type="SAM" id="Phobius"/>
    </source>
</evidence>
<name>A0A1X2HAG4_SYNRA</name>
<dbReference type="EMBL" id="MCGN01000006">
    <property type="protein sequence ID" value="ORY95663.1"/>
    <property type="molecule type" value="Genomic_DNA"/>
</dbReference>
<feature type="domain" description="DUF2421" evidence="6">
    <location>
        <begin position="594"/>
        <end position="766"/>
    </location>
</feature>
<evidence type="ECO:0000256" key="3">
    <source>
        <dbReference type="ARBA" id="ARBA00022989"/>
    </source>
</evidence>
<evidence type="ECO:0000256" key="2">
    <source>
        <dbReference type="ARBA" id="ARBA00022692"/>
    </source>
</evidence>
<dbReference type="PRINTS" id="PR02047">
    <property type="entry name" value="BREFELDNASP4"/>
</dbReference>
<dbReference type="STRING" id="13706.A0A1X2HAG4"/>
<dbReference type="Proteomes" id="UP000242180">
    <property type="component" value="Unassembled WGS sequence"/>
</dbReference>
<dbReference type="InterPro" id="IPR018820">
    <property type="entry name" value="BRE4-related_DUF2421"/>
</dbReference>
<evidence type="ECO:0000313" key="9">
    <source>
        <dbReference type="Proteomes" id="UP000242180"/>
    </source>
</evidence>
<evidence type="ECO:0000256" key="4">
    <source>
        <dbReference type="ARBA" id="ARBA00023136"/>
    </source>
</evidence>
<dbReference type="OrthoDB" id="2274698at2759"/>
<sequence length="818" mass="92366">MFACVNASILLAFTMTIGSAVKGFDIAPLLIWSFLIPIVAAGGIALAVSALIWPDNSIGNYMGILSMTLGGYNQFFKEHTEAMLSTSSASLKTTLPSLHERLRSTDLLLVMCKRAVRREILFSRVNGEDISKLTRITKSLRSPLHGVGLSCILKRELLTKGADMCHDGETPETLQQEQTDLNEAIKEINALYQEISTTCQTAMVDCLARLKPLSGSPARTALNSLLWPFPRLIRTSWSRKNGEDTSEKTPMRASELEVMVDQLDRKAGDSMRYLLQMHEQRRAKRAGQHTLKNDSIYIMGLYRYSLHEYAQRVAYLLQYVEDLENTRKSRRLWFPPLHKLFWGKSDTVVDVNVGSDPGEYGQENEGTTQHELTLIRTNTRTGYDEHEHGEQGDYQRSSSGKLYFRDPDVEPPTTFLQKFFCTVYSIGSWFFKVDTVFAFKAATGSVLLALPAYIKTSAGWYIEWRGQWALITLMLWMLPTSGMFFHSTLMRVLGTVLGGILGIVTWEMTRGNPYGICAVCFVVYSLIYPTFLNKPQTRVMIILTVITHVLVIIYEWNGTHGITSDLDPVWTVAGKRMLLVVIGIAASAVIAFFPKPVTGRVELRRRLAHTLRDISRLYGVLTAHFINPSLYSQHASEEQIKAFRKLAMQVQSQIGDERTFLKLSVFEPSLRGKFPADKYKVLVDKVENMSDLLFLMAQALHKMDPHRRQQIAQYLARERKDYISAVATTLKVLASTLASKMSMPPYMITPAEARGRYFETLESKADFKPDNINNPTTIALCAYLSASSTFTMELQTVLETIEDLVGVEDPEIWLRLHV</sequence>
<dbReference type="PANTHER" id="PTHR37994">
    <property type="entry name" value="ARAE_2_N DOMAIN-CONTAINING PROTEIN-RELATED"/>
    <property type="match status" value="1"/>
</dbReference>
<organism evidence="8 9">
    <name type="scientific">Syncephalastrum racemosum</name>
    <name type="common">Filamentous fungus</name>
    <dbReference type="NCBI Taxonomy" id="13706"/>
    <lineage>
        <taxon>Eukaryota</taxon>
        <taxon>Fungi</taxon>
        <taxon>Fungi incertae sedis</taxon>
        <taxon>Mucoromycota</taxon>
        <taxon>Mucoromycotina</taxon>
        <taxon>Mucoromycetes</taxon>
        <taxon>Mucorales</taxon>
        <taxon>Syncephalastraceae</taxon>
        <taxon>Syncephalastrum</taxon>
    </lineage>
</organism>
<dbReference type="GO" id="GO:0016020">
    <property type="term" value="C:membrane"/>
    <property type="evidence" value="ECO:0007669"/>
    <property type="project" value="UniProtKB-SubCell"/>
</dbReference>
<evidence type="ECO:0000259" key="6">
    <source>
        <dbReference type="Pfam" id="PF10334"/>
    </source>
</evidence>
<proteinExistence type="predicted"/>
<feature type="transmembrane region" description="Helical" evidence="5">
    <location>
        <begin position="514"/>
        <end position="532"/>
    </location>
</feature>
<reference evidence="8 9" key="1">
    <citation type="submission" date="2016-07" db="EMBL/GenBank/DDBJ databases">
        <title>Pervasive Adenine N6-methylation of Active Genes in Fungi.</title>
        <authorList>
            <consortium name="DOE Joint Genome Institute"/>
            <person name="Mondo S.J."/>
            <person name="Dannebaum R.O."/>
            <person name="Kuo R.C."/>
            <person name="Labutti K."/>
            <person name="Haridas S."/>
            <person name="Kuo A."/>
            <person name="Salamov A."/>
            <person name="Ahrendt S.R."/>
            <person name="Lipzen A."/>
            <person name="Sullivan W."/>
            <person name="Andreopoulos W.B."/>
            <person name="Clum A."/>
            <person name="Lindquist E."/>
            <person name="Daum C."/>
            <person name="Ramamoorthy G.K."/>
            <person name="Gryganskyi A."/>
            <person name="Culley D."/>
            <person name="Magnuson J.K."/>
            <person name="James T.Y."/>
            <person name="O'Malley M.A."/>
            <person name="Stajich J.E."/>
            <person name="Spatafora J.W."/>
            <person name="Visel A."/>
            <person name="Grigoriev I.V."/>
        </authorList>
    </citation>
    <scope>NUCLEOTIDE SEQUENCE [LARGE SCALE GENOMIC DNA]</scope>
    <source>
        <strain evidence="8 9">NRRL 2496</strain>
    </source>
</reference>
<feature type="transmembrane region" description="Helical" evidence="5">
    <location>
        <begin position="30"/>
        <end position="53"/>
    </location>
</feature>
<dbReference type="AlphaFoldDB" id="A0A1X2HAG4"/>
<evidence type="ECO:0000313" key="8">
    <source>
        <dbReference type="EMBL" id="ORY95663.1"/>
    </source>
</evidence>
<evidence type="ECO:0000256" key="1">
    <source>
        <dbReference type="ARBA" id="ARBA00004141"/>
    </source>
</evidence>
<comment type="caution">
    <text evidence="8">The sequence shown here is derived from an EMBL/GenBank/DDBJ whole genome shotgun (WGS) entry which is preliminary data.</text>
</comment>
<keyword evidence="9" id="KW-1185">Reference proteome</keyword>
<gene>
    <name evidence="8" type="ORF">BCR43DRAFT_308624</name>
</gene>
<dbReference type="OMA" id="LPATICM"/>
<evidence type="ECO:0000259" key="7">
    <source>
        <dbReference type="Pfam" id="PF13515"/>
    </source>
</evidence>
<dbReference type="PANTHER" id="PTHR37994:SF1">
    <property type="entry name" value="ER TRANSPORTER 6TM N-TERMINAL DOMAIN-CONTAINING PROTEIN"/>
    <property type="match status" value="1"/>
</dbReference>
<protein>
    <submittedName>
        <fullName evidence="8">Uncharacterized protein</fullName>
    </submittedName>
</protein>
<dbReference type="Pfam" id="PF13515">
    <property type="entry name" value="FUSC_2"/>
    <property type="match status" value="1"/>
</dbReference>